<feature type="region of interest" description="Disordered" evidence="1">
    <location>
        <begin position="1"/>
        <end position="33"/>
    </location>
</feature>
<feature type="region of interest" description="Disordered" evidence="1">
    <location>
        <begin position="377"/>
        <end position="402"/>
    </location>
</feature>
<feature type="compositionally biased region" description="Basic residues" evidence="1">
    <location>
        <begin position="14"/>
        <end position="25"/>
    </location>
</feature>
<organism evidence="2 3">
    <name type="scientific">Linderina pennispora</name>
    <dbReference type="NCBI Taxonomy" id="61395"/>
    <lineage>
        <taxon>Eukaryota</taxon>
        <taxon>Fungi</taxon>
        <taxon>Fungi incertae sedis</taxon>
        <taxon>Zoopagomycota</taxon>
        <taxon>Kickxellomycotina</taxon>
        <taxon>Kickxellomycetes</taxon>
        <taxon>Kickxellales</taxon>
        <taxon>Kickxellaceae</taxon>
        <taxon>Linderina</taxon>
    </lineage>
</organism>
<protein>
    <submittedName>
        <fullName evidence="2">Uncharacterized protein</fullName>
    </submittedName>
</protein>
<feature type="compositionally biased region" description="Basic and acidic residues" evidence="1">
    <location>
        <begin position="558"/>
        <end position="567"/>
    </location>
</feature>
<gene>
    <name evidence="2" type="ORF">DL89DRAFT_280930</name>
</gene>
<dbReference type="RefSeq" id="XP_040747760.1">
    <property type="nucleotide sequence ID" value="XM_040889618.1"/>
</dbReference>
<dbReference type="InterPro" id="IPR011993">
    <property type="entry name" value="PH-like_dom_sf"/>
</dbReference>
<feature type="compositionally biased region" description="Polar residues" evidence="1">
    <location>
        <begin position="1"/>
        <end position="13"/>
    </location>
</feature>
<dbReference type="OrthoDB" id="2162691at2759"/>
<feature type="compositionally biased region" description="Polar residues" evidence="1">
    <location>
        <begin position="499"/>
        <end position="516"/>
    </location>
</feature>
<feature type="compositionally biased region" description="Low complexity" evidence="1">
    <location>
        <begin position="126"/>
        <end position="141"/>
    </location>
</feature>
<evidence type="ECO:0000256" key="1">
    <source>
        <dbReference type="SAM" id="MobiDB-lite"/>
    </source>
</evidence>
<proteinExistence type="predicted"/>
<sequence>MTSPAGGSPATSRSKGHLRWLHRPKSKDAETPVTAMHAQAANKASGRVAMKLAERAVTITRRISFGKSRALTEAALALPPTAVRTPVIGKAAPGECSREPLPAPAPGAAVLANPVDAETRARAHRQSTVSSRRSDSSAGMSDTDSGAGQSSKSWRRLWQIFPDAPCSPSIADFACTLDHAGVRWYGRLFVTDQYLYFGGTWAVAGPRQLRVWRAVAPIDHVAPIKRWQRDVHQLGGGILAPPDAIEPALHPAVVSNISAWEDATINNPETITSPTKVRASHRPWHRSAIRLPLSDITRVSKELTMGLWPNALTVAVGCRHYIFTNLIRRDKAYQRIFDAWMSVQLCSDDSETRSTYIFIPNLNESSADMVTSQVPARRNASLDVNRGRPKLHRQRPRRATDVKDPVMLERIDSKMDMAVRTVSFLEETEDIPHAAFAGESPKRSRQPKAPEISNPRPPSPLGILSPDASPPVSERRRRRVASDATVVGDVSQPMRVPNIDTSPTIPEDASSSTSDITPVDEPAESAEKLSTERLRELLIQLFESVPPRDEFSDSGCRLVHEPPRQPA</sequence>
<evidence type="ECO:0000313" key="3">
    <source>
        <dbReference type="Proteomes" id="UP000193922"/>
    </source>
</evidence>
<feature type="region of interest" description="Disordered" evidence="1">
    <location>
        <begin position="118"/>
        <end position="151"/>
    </location>
</feature>
<comment type="caution">
    <text evidence="2">The sequence shown here is derived from an EMBL/GenBank/DDBJ whole genome shotgun (WGS) entry which is preliminary data.</text>
</comment>
<dbReference type="Gene3D" id="2.30.29.30">
    <property type="entry name" value="Pleckstrin-homology domain (PH domain)/Phosphotyrosine-binding domain (PTB)"/>
    <property type="match status" value="1"/>
</dbReference>
<accession>A0A1Y1WLV9</accession>
<reference evidence="2 3" key="1">
    <citation type="submission" date="2016-07" db="EMBL/GenBank/DDBJ databases">
        <title>Pervasive Adenine N6-methylation of Active Genes in Fungi.</title>
        <authorList>
            <consortium name="DOE Joint Genome Institute"/>
            <person name="Mondo S.J."/>
            <person name="Dannebaum R.O."/>
            <person name="Kuo R.C."/>
            <person name="Labutti K."/>
            <person name="Haridas S."/>
            <person name="Kuo A."/>
            <person name="Salamov A."/>
            <person name="Ahrendt S.R."/>
            <person name="Lipzen A."/>
            <person name="Sullivan W."/>
            <person name="Andreopoulos W.B."/>
            <person name="Clum A."/>
            <person name="Lindquist E."/>
            <person name="Daum C."/>
            <person name="Ramamoorthy G.K."/>
            <person name="Gryganskyi A."/>
            <person name="Culley D."/>
            <person name="Magnuson J.K."/>
            <person name="James T.Y."/>
            <person name="O'Malley M.A."/>
            <person name="Stajich J.E."/>
            <person name="Spatafora J.W."/>
            <person name="Visel A."/>
            <person name="Grigoriev I.V."/>
        </authorList>
    </citation>
    <scope>NUCLEOTIDE SEQUENCE [LARGE SCALE GENOMIC DNA]</scope>
    <source>
        <strain evidence="2 3">ATCC 12442</strain>
    </source>
</reference>
<dbReference type="Proteomes" id="UP000193922">
    <property type="component" value="Unassembled WGS sequence"/>
</dbReference>
<feature type="region of interest" description="Disordered" evidence="1">
    <location>
        <begin position="547"/>
        <end position="567"/>
    </location>
</feature>
<feature type="compositionally biased region" description="Basic residues" evidence="1">
    <location>
        <begin position="387"/>
        <end position="397"/>
    </location>
</feature>
<dbReference type="GeneID" id="63806266"/>
<feature type="compositionally biased region" description="Polar residues" evidence="1">
    <location>
        <begin position="142"/>
        <end position="151"/>
    </location>
</feature>
<feature type="region of interest" description="Disordered" evidence="1">
    <location>
        <begin position="431"/>
        <end position="529"/>
    </location>
</feature>
<dbReference type="EMBL" id="MCFD01000001">
    <property type="protein sequence ID" value="ORX74549.1"/>
    <property type="molecule type" value="Genomic_DNA"/>
</dbReference>
<dbReference type="AlphaFoldDB" id="A0A1Y1WLV9"/>
<keyword evidence="3" id="KW-1185">Reference proteome</keyword>
<name>A0A1Y1WLV9_9FUNG</name>
<evidence type="ECO:0000313" key="2">
    <source>
        <dbReference type="EMBL" id="ORX74549.1"/>
    </source>
</evidence>